<evidence type="ECO:0000256" key="4">
    <source>
        <dbReference type="ARBA" id="ARBA00022833"/>
    </source>
</evidence>
<evidence type="ECO:0000256" key="6">
    <source>
        <dbReference type="SAM" id="Coils"/>
    </source>
</evidence>
<dbReference type="InterPro" id="IPR011011">
    <property type="entry name" value="Znf_FYVE_PHD"/>
</dbReference>
<dbReference type="InterPro" id="IPR019786">
    <property type="entry name" value="Zinc_finger_PHD-type_CS"/>
</dbReference>
<dbReference type="SMART" id="SM00249">
    <property type="entry name" value="PHD"/>
    <property type="match status" value="1"/>
</dbReference>
<dbReference type="Pfam" id="PF23004">
    <property type="entry name" value="PHDvar_NSD"/>
    <property type="match status" value="1"/>
</dbReference>
<proteinExistence type="predicted"/>
<dbReference type="SUPFAM" id="SSF57903">
    <property type="entry name" value="FYVE/PHD zinc finger"/>
    <property type="match status" value="1"/>
</dbReference>
<name>A0A8D8Z3Z7_9HEMI</name>
<dbReference type="EMBL" id="HBUF01606169">
    <property type="protein sequence ID" value="CAG6777611.1"/>
    <property type="molecule type" value="Transcribed_RNA"/>
</dbReference>
<sequence length="307" mass="35211">MVKCSKCDKIVNAEDLLKCMNCPLSFHYECAGKTEDNFKKMGRAKTQWRCSMCKDGSGKGETDEVGKKEKERDDRLMTAMRKMFQDFTTGINTKLSDFENTLQFNSGKMDDVVTGFNEMKKNFIVIQKKQEELANENLQLKKKVKELAFQMNKMEQRSLDHNIEILGVPDAIEDPQVIVRSLCEKIKVQTPGGDTYVVKRATVGVSGKPKPVTVEFNSKALRDKIVKECKKAKPKVSDFTKAPLDTQDVFVNEQLSPFMKQLLFNATKIKKEKRFAFLWVSDGRILLRKTQDSRVTQVHCIEDIQRE</sequence>
<keyword evidence="6" id="KW-0175">Coiled coil</keyword>
<keyword evidence="3 5" id="KW-0863">Zinc-finger</keyword>
<keyword evidence="1" id="KW-0479">Metal-binding</keyword>
<evidence type="ECO:0000256" key="5">
    <source>
        <dbReference type="PROSITE-ProRule" id="PRU00146"/>
    </source>
</evidence>
<evidence type="ECO:0000313" key="8">
    <source>
        <dbReference type="EMBL" id="CAG6740342.1"/>
    </source>
</evidence>
<accession>A0A8D8Z3Z7</accession>
<keyword evidence="4" id="KW-0862">Zinc</keyword>
<feature type="coiled-coil region" evidence="6">
    <location>
        <begin position="126"/>
        <end position="157"/>
    </location>
</feature>
<feature type="domain" description="PHD-type" evidence="7">
    <location>
        <begin position="1"/>
        <end position="56"/>
    </location>
</feature>
<dbReference type="InterPro" id="IPR055197">
    <property type="entry name" value="PHDvar_NSD"/>
</dbReference>
<dbReference type="CDD" id="cd15489">
    <property type="entry name" value="PHD_SF"/>
    <property type="match status" value="1"/>
</dbReference>
<evidence type="ECO:0000259" key="7">
    <source>
        <dbReference type="PROSITE" id="PS50016"/>
    </source>
</evidence>
<evidence type="ECO:0000256" key="3">
    <source>
        <dbReference type="ARBA" id="ARBA00022771"/>
    </source>
</evidence>
<dbReference type="GO" id="GO:0008270">
    <property type="term" value="F:zinc ion binding"/>
    <property type="evidence" value="ECO:0007669"/>
    <property type="project" value="UniProtKB-KW"/>
</dbReference>
<keyword evidence="2" id="KW-0677">Repeat</keyword>
<evidence type="ECO:0000256" key="2">
    <source>
        <dbReference type="ARBA" id="ARBA00022737"/>
    </source>
</evidence>
<protein>
    <recommendedName>
        <fullName evidence="7">PHD-type domain-containing protein</fullName>
    </recommendedName>
</protein>
<dbReference type="InterPro" id="IPR013083">
    <property type="entry name" value="Znf_RING/FYVE/PHD"/>
</dbReference>
<dbReference type="InterPro" id="IPR019787">
    <property type="entry name" value="Znf_PHD-finger"/>
</dbReference>
<dbReference type="Pfam" id="PF25298">
    <property type="entry name" value="Baculo_FP_2nd"/>
    <property type="match status" value="1"/>
</dbReference>
<dbReference type="Gene3D" id="3.30.40.10">
    <property type="entry name" value="Zinc/RING finger domain, C3HC4 (zinc finger)"/>
    <property type="match status" value="1"/>
</dbReference>
<evidence type="ECO:0000256" key="1">
    <source>
        <dbReference type="ARBA" id="ARBA00022723"/>
    </source>
</evidence>
<organism evidence="8">
    <name type="scientific">Cacopsylla melanoneura</name>
    <dbReference type="NCBI Taxonomy" id="428564"/>
    <lineage>
        <taxon>Eukaryota</taxon>
        <taxon>Metazoa</taxon>
        <taxon>Ecdysozoa</taxon>
        <taxon>Arthropoda</taxon>
        <taxon>Hexapoda</taxon>
        <taxon>Insecta</taxon>
        <taxon>Pterygota</taxon>
        <taxon>Neoptera</taxon>
        <taxon>Paraneoptera</taxon>
        <taxon>Hemiptera</taxon>
        <taxon>Sternorrhyncha</taxon>
        <taxon>Psylloidea</taxon>
        <taxon>Psyllidae</taxon>
        <taxon>Psyllinae</taxon>
        <taxon>Cacopsylla</taxon>
    </lineage>
</organism>
<dbReference type="EMBL" id="HBUF01418433">
    <property type="protein sequence ID" value="CAG6740342.1"/>
    <property type="molecule type" value="Transcribed_RNA"/>
</dbReference>
<dbReference type="AlphaFoldDB" id="A0A8D8Z3Z7"/>
<dbReference type="InterPro" id="IPR057251">
    <property type="entry name" value="FP_C"/>
</dbReference>
<dbReference type="PROSITE" id="PS01359">
    <property type="entry name" value="ZF_PHD_1"/>
    <property type="match status" value="1"/>
</dbReference>
<dbReference type="InterPro" id="IPR001965">
    <property type="entry name" value="Znf_PHD"/>
</dbReference>
<reference evidence="8" key="1">
    <citation type="submission" date="2021-05" db="EMBL/GenBank/DDBJ databases">
        <authorList>
            <person name="Alioto T."/>
            <person name="Alioto T."/>
            <person name="Gomez Garrido J."/>
        </authorList>
    </citation>
    <scope>NUCLEOTIDE SEQUENCE</scope>
</reference>
<dbReference type="PROSITE" id="PS50016">
    <property type="entry name" value="ZF_PHD_2"/>
    <property type="match status" value="1"/>
</dbReference>